<accession>A0AAV6XWB4</accession>
<dbReference type="PANTHER" id="PTHR31692">
    <property type="entry name" value="EXPANSIN-B3"/>
    <property type="match status" value="1"/>
</dbReference>
<proteinExistence type="predicted"/>
<evidence type="ECO:0000256" key="1">
    <source>
        <dbReference type="SAM" id="SignalP"/>
    </source>
</evidence>
<dbReference type="PANTHER" id="PTHR31692:SF56">
    <property type="entry name" value="EXPANSIN-B2-RELATED"/>
    <property type="match status" value="1"/>
</dbReference>
<reference evidence="3" key="1">
    <citation type="submission" date="2019-10" db="EMBL/GenBank/DDBJ databases">
        <authorList>
            <person name="Zhang R."/>
            <person name="Pan Y."/>
            <person name="Wang J."/>
            <person name="Ma R."/>
            <person name="Yu S."/>
        </authorList>
    </citation>
    <scope>NUCLEOTIDE SEQUENCE</scope>
    <source>
        <strain evidence="3">LA-IB0</strain>
        <tissue evidence="3">Leaf</tissue>
    </source>
</reference>
<feature type="domain" description="Expansin-like EG45" evidence="2">
    <location>
        <begin position="59"/>
        <end position="105"/>
    </location>
</feature>
<feature type="chain" id="PRO_5043462332" description="Expansin-like EG45 domain-containing protein" evidence="1">
    <location>
        <begin position="29"/>
        <end position="105"/>
    </location>
</feature>
<gene>
    <name evidence="3" type="ORF">BUALT_Bualt03G0209100</name>
</gene>
<evidence type="ECO:0000313" key="4">
    <source>
        <dbReference type="Proteomes" id="UP000826271"/>
    </source>
</evidence>
<dbReference type="SUPFAM" id="SSF50685">
    <property type="entry name" value="Barwin-like endoglucanases"/>
    <property type="match status" value="1"/>
</dbReference>
<dbReference type="Gene3D" id="2.40.40.10">
    <property type="entry name" value="RlpA-like domain"/>
    <property type="match status" value="1"/>
</dbReference>
<comment type="caution">
    <text evidence="3">The sequence shown here is derived from an EMBL/GenBank/DDBJ whole genome shotgun (WGS) entry which is preliminary data.</text>
</comment>
<organism evidence="3 4">
    <name type="scientific">Buddleja alternifolia</name>
    <dbReference type="NCBI Taxonomy" id="168488"/>
    <lineage>
        <taxon>Eukaryota</taxon>
        <taxon>Viridiplantae</taxon>
        <taxon>Streptophyta</taxon>
        <taxon>Embryophyta</taxon>
        <taxon>Tracheophyta</taxon>
        <taxon>Spermatophyta</taxon>
        <taxon>Magnoliopsida</taxon>
        <taxon>eudicotyledons</taxon>
        <taxon>Gunneridae</taxon>
        <taxon>Pentapetalae</taxon>
        <taxon>asterids</taxon>
        <taxon>lamiids</taxon>
        <taxon>Lamiales</taxon>
        <taxon>Scrophulariaceae</taxon>
        <taxon>Buddlejeae</taxon>
        <taxon>Buddleja</taxon>
    </lineage>
</organism>
<name>A0AAV6XWB4_9LAMI</name>
<evidence type="ECO:0000259" key="2">
    <source>
        <dbReference type="PROSITE" id="PS50842"/>
    </source>
</evidence>
<keyword evidence="1" id="KW-0732">Signal</keyword>
<dbReference type="InterPro" id="IPR036908">
    <property type="entry name" value="RlpA-like_sf"/>
</dbReference>
<protein>
    <recommendedName>
        <fullName evidence="2">Expansin-like EG45 domain-containing protein</fullName>
    </recommendedName>
</protein>
<evidence type="ECO:0000313" key="3">
    <source>
        <dbReference type="EMBL" id="KAG8387014.1"/>
    </source>
</evidence>
<dbReference type="InterPro" id="IPR007112">
    <property type="entry name" value="Expansin/allergen_DPBB_dom"/>
</dbReference>
<dbReference type="PROSITE" id="PS50842">
    <property type="entry name" value="EXPANSIN_EG45"/>
    <property type="match status" value="1"/>
</dbReference>
<sequence>MSTFHIYNPFSFLTFILILLKLSEYCFCANFESVNGSHVRGLSQAVATWYGPPNGSGSGGACGLENDVANPPYYGLISAGNQNIFKYGKGCGTCYQNMSDIDYKR</sequence>
<keyword evidence="4" id="KW-1185">Reference proteome</keyword>
<dbReference type="Proteomes" id="UP000826271">
    <property type="component" value="Unassembled WGS sequence"/>
</dbReference>
<dbReference type="EMBL" id="WHWC01000003">
    <property type="protein sequence ID" value="KAG8387014.1"/>
    <property type="molecule type" value="Genomic_DNA"/>
</dbReference>
<feature type="signal peptide" evidence="1">
    <location>
        <begin position="1"/>
        <end position="28"/>
    </location>
</feature>
<dbReference type="AlphaFoldDB" id="A0AAV6XWB4"/>